<dbReference type="AlphaFoldDB" id="A0A3Q2YB35"/>
<dbReference type="GeneID" id="109514078"/>
<dbReference type="Ensembl" id="ENSHCOT00000022081.1">
    <property type="protein sequence ID" value="ENSHCOP00000014418.1"/>
    <property type="gene ID" value="ENSHCOG00000017786.1"/>
</dbReference>
<protein>
    <submittedName>
        <fullName evidence="2">Si:ch211-140b10.6</fullName>
    </submittedName>
</protein>
<dbReference type="OrthoDB" id="6352295at2759"/>
<dbReference type="GeneTree" id="ENSGT00390000003643"/>
<sequence>MTDEESELEKRAVEELLRETDRARVRAETMGPAGWLKCPLRGTNKRFLLNTLRSTGLQREPGESKEGHSSHSTTWESSCRRSRSRSPPVRRDSGHSRKRHRGNISSGDPKRMDRDREREMSHGHKGERDKTADRRTAEKDRRTTKPRTGSAN</sequence>
<evidence type="ECO:0000313" key="3">
    <source>
        <dbReference type="Proteomes" id="UP000264820"/>
    </source>
</evidence>
<reference evidence="2" key="2">
    <citation type="submission" date="2025-09" db="UniProtKB">
        <authorList>
            <consortium name="Ensembl"/>
        </authorList>
    </citation>
    <scope>IDENTIFICATION</scope>
</reference>
<evidence type="ECO:0000313" key="2">
    <source>
        <dbReference type="Ensembl" id="ENSHCOP00000014418.1"/>
    </source>
</evidence>
<dbReference type="RefSeq" id="XP_019722444.1">
    <property type="nucleotide sequence ID" value="XM_019866885.1"/>
</dbReference>
<organism evidence="2 3">
    <name type="scientific">Hippocampus comes</name>
    <name type="common">Tiger tail seahorse</name>
    <dbReference type="NCBI Taxonomy" id="109280"/>
    <lineage>
        <taxon>Eukaryota</taxon>
        <taxon>Metazoa</taxon>
        <taxon>Chordata</taxon>
        <taxon>Craniata</taxon>
        <taxon>Vertebrata</taxon>
        <taxon>Euteleostomi</taxon>
        <taxon>Actinopterygii</taxon>
        <taxon>Neopterygii</taxon>
        <taxon>Teleostei</taxon>
        <taxon>Neoteleostei</taxon>
        <taxon>Acanthomorphata</taxon>
        <taxon>Syngnathiaria</taxon>
        <taxon>Syngnathiformes</taxon>
        <taxon>Syngnathoidei</taxon>
        <taxon>Syngnathidae</taxon>
        <taxon>Hippocampus</taxon>
    </lineage>
</organism>
<proteinExistence type="predicted"/>
<keyword evidence="3" id="KW-1185">Reference proteome</keyword>
<dbReference type="KEGG" id="hcq:109514078"/>
<dbReference type="OMA" id="HRSNGGR"/>
<dbReference type="PANTHER" id="PTHR34769:SF1">
    <property type="entry name" value="RNA POLYMERASE I AND III SUBUNIT D"/>
    <property type="match status" value="1"/>
</dbReference>
<accession>A0A3Q2YB35</accession>
<feature type="compositionally biased region" description="Basic and acidic residues" evidence="1">
    <location>
        <begin position="60"/>
        <end position="69"/>
    </location>
</feature>
<name>A0A3Q2YB35_HIPCM</name>
<dbReference type="PANTHER" id="PTHR34769">
    <property type="entry name" value="RCG42593, ISOFORM CRA_A"/>
    <property type="match status" value="1"/>
</dbReference>
<reference evidence="2" key="1">
    <citation type="submission" date="2025-08" db="UniProtKB">
        <authorList>
            <consortium name="Ensembl"/>
        </authorList>
    </citation>
    <scope>IDENTIFICATION</scope>
</reference>
<feature type="compositionally biased region" description="Basic and acidic residues" evidence="1">
    <location>
        <begin position="108"/>
        <end position="143"/>
    </location>
</feature>
<dbReference type="InterPro" id="IPR038948">
    <property type="entry name" value="POLR1D-like"/>
</dbReference>
<dbReference type="Proteomes" id="UP000264820">
    <property type="component" value="Unplaced"/>
</dbReference>
<evidence type="ECO:0000256" key="1">
    <source>
        <dbReference type="SAM" id="MobiDB-lite"/>
    </source>
</evidence>
<feature type="region of interest" description="Disordered" evidence="1">
    <location>
        <begin position="51"/>
        <end position="152"/>
    </location>
</feature>
<dbReference type="STRING" id="109280.ENSHCOP00000014418"/>